<evidence type="ECO:0000313" key="3">
    <source>
        <dbReference type="Proteomes" id="UP000809273"/>
    </source>
</evidence>
<dbReference type="EMBL" id="JAFGIX010000023">
    <property type="protein sequence ID" value="MBN1572488.1"/>
    <property type="molecule type" value="Genomic_DNA"/>
</dbReference>
<sequence length="72" mass="8157">MARAAEKGETSSNLELAKRIVMEKLDISEIDAIEKIKSLSRSKNLDTERTSEVIIKLENLISPSWFNGKSHR</sequence>
<proteinExistence type="predicted"/>
<dbReference type="InterPro" id="IPR036388">
    <property type="entry name" value="WH-like_DNA-bd_sf"/>
</dbReference>
<dbReference type="AlphaFoldDB" id="A0A9D8KE38"/>
<dbReference type="InterPro" id="IPR005561">
    <property type="entry name" value="ANTAR"/>
</dbReference>
<comment type="caution">
    <text evidence="2">The sequence shown here is derived from an EMBL/GenBank/DDBJ whole genome shotgun (WGS) entry which is preliminary data.</text>
</comment>
<organism evidence="2 3">
    <name type="scientific">Candidatus Zymogenus saltonus</name>
    <dbReference type="NCBI Taxonomy" id="2844893"/>
    <lineage>
        <taxon>Bacteria</taxon>
        <taxon>Deltaproteobacteria</taxon>
        <taxon>Candidatus Zymogenia</taxon>
        <taxon>Candidatus Zymogeniales</taxon>
        <taxon>Candidatus Zymogenaceae</taxon>
        <taxon>Candidatus Zymogenus</taxon>
    </lineage>
</organism>
<accession>A0A9D8KE38</accession>
<dbReference type="Gene3D" id="1.10.10.10">
    <property type="entry name" value="Winged helix-like DNA-binding domain superfamily/Winged helix DNA-binding domain"/>
    <property type="match status" value="1"/>
</dbReference>
<evidence type="ECO:0000259" key="1">
    <source>
        <dbReference type="PROSITE" id="PS50921"/>
    </source>
</evidence>
<dbReference type="Proteomes" id="UP000809273">
    <property type="component" value="Unassembled WGS sequence"/>
</dbReference>
<evidence type="ECO:0000313" key="2">
    <source>
        <dbReference type="EMBL" id="MBN1572488.1"/>
    </source>
</evidence>
<feature type="domain" description="ANTAR" evidence="1">
    <location>
        <begin position="1"/>
        <end position="55"/>
    </location>
</feature>
<dbReference type="GO" id="GO:0003723">
    <property type="term" value="F:RNA binding"/>
    <property type="evidence" value="ECO:0007669"/>
    <property type="project" value="InterPro"/>
</dbReference>
<protein>
    <submittedName>
        <fullName evidence="2">ANTAR domain-containing protein</fullName>
    </submittedName>
</protein>
<reference evidence="2" key="1">
    <citation type="journal article" date="2021" name="Environ. Microbiol.">
        <title>Genomic characterization of three novel Desulfobacterota classes expand the metabolic and phylogenetic diversity of the phylum.</title>
        <authorList>
            <person name="Murphy C.L."/>
            <person name="Biggerstaff J."/>
            <person name="Eichhorn A."/>
            <person name="Ewing E."/>
            <person name="Shahan R."/>
            <person name="Soriano D."/>
            <person name="Stewart S."/>
            <person name="VanMol K."/>
            <person name="Walker R."/>
            <person name="Walters P."/>
            <person name="Elshahed M.S."/>
            <person name="Youssef N.H."/>
        </authorList>
    </citation>
    <scope>NUCLEOTIDE SEQUENCE</scope>
    <source>
        <strain evidence="2">Zod_Metabat.24</strain>
    </source>
</reference>
<name>A0A9D8KE38_9DELT</name>
<reference evidence="2" key="2">
    <citation type="submission" date="2021-01" db="EMBL/GenBank/DDBJ databases">
        <authorList>
            <person name="Hahn C.R."/>
            <person name="Youssef N.H."/>
            <person name="Elshahed M."/>
        </authorList>
    </citation>
    <scope>NUCLEOTIDE SEQUENCE</scope>
    <source>
        <strain evidence="2">Zod_Metabat.24</strain>
    </source>
</reference>
<dbReference type="PROSITE" id="PS50921">
    <property type="entry name" value="ANTAR"/>
    <property type="match status" value="1"/>
</dbReference>
<gene>
    <name evidence="2" type="ORF">JW984_04745</name>
</gene>